<accession>A0A835BW67</accession>
<dbReference type="InterPro" id="IPR036047">
    <property type="entry name" value="F-box-like_dom_sf"/>
</dbReference>
<comment type="caution">
    <text evidence="3">The sequence shown here is derived from an EMBL/GenBank/DDBJ whole genome shotgun (WGS) entry which is preliminary data.</text>
</comment>
<dbReference type="AlphaFoldDB" id="A0A835BW67"/>
<feature type="domain" description="F-box" evidence="2">
    <location>
        <begin position="37"/>
        <end position="85"/>
    </location>
</feature>
<reference evidence="3" key="1">
    <citation type="submission" date="2020-07" db="EMBL/GenBank/DDBJ databases">
        <title>Genome sequence and genetic diversity analysis of an under-domesticated orphan crop, white fonio (Digitaria exilis).</title>
        <authorList>
            <person name="Bennetzen J.L."/>
            <person name="Chen S."/>
            <person name="Ma X."/>
            <person name="Wang X."/>
            <person name="Yssel A.E.J."/>
            <person name="Chaluvadi S.R."/>
            <person name="Johnson M."/>
            <person name="Gangashetty P."/>
            <person name="Hamidou F."/>
            <person name="Sanogo M.D."/>
            <person name="Zwaenepoel A."/>
            <person name="Wallace J."/>
            <person name="Van De Peer Y."/>
            <person name="Van Deynze A."/>
        </authorList>
    </citation>
    <scope>NUCLEOTIDE SEQUENCE</scope>
    <source>
        <tissue evidence="3">Leaves</tissue>
    </source>
</reference>
<evidence type="ECO:0000313" key="3">
    <source>
        <dbReference type="EMBL" id="KAF8713479.1"/>
    </source>
</evidence>
<protein>
    <recommendedName>
        <fullName evidence="2">F-box domain-containing protein</fullName>
    </recommendedName>
</protein>
<dbReference type="SMART" id="SM00256">
    <property type="entry name" value="FBOX"/>
    <property type="match status" value="1"/>
</dbReference>
<dbReference type="InterPro" id="IPR053781">
    <property type="entry name" value="F-box_AtFBL13-like"/>
</dbReference>
<feature type="region of interest" description="Disordered" evidence="1">
    <location>
        <begin position="1"/>
        <end position="36"/>
    </location>
</feature>
<gene>
    <name evidence="3" type="ORF">HU200_028256</name>
</gene>
<dbReference type="InterPro" id="IPR001810">
    <property type="entry name" value="F-box_dom"/>
</dbReference>
<dbReference type="PANTHER" id="PTHR35545:SF16">
    <property type="entry name" value="OS07G0554800 PROTEIN"/>
    <property type="match status" value="1"/>
</dbReference>
<dbReference type="CDD" id="cd22160">
    <property type="entry name" value="F-box_AtFBL13-like"/>
    <property type="match status" value="1"/>
</dbReference>
<sequence length="272" mass="30371">MSSEKERSPAGVSEVYHEMKRPHNLQHSKKQRDRGPIDRISALPDEILLGILEGVDAKTAVSTSLLSRRWRHLWTSLHSLHLSDVSFPANYRSWIRLGPMSKEYLKSNKITHFVPSLRWFARRIKKGDTDLMRLSLVFSGDARSAAAVNSAVGSAAVQGVKDIAVAVVGKTEYNLRLNNCKISVSLVFEGFSALRTLVLVAMRMSVTDTEVLVRSCRSLKSLYLIDMVDARVVKHPGLEELVWLWPHPYGALTIDAPALRSLDIDAQVLAMS</sequence>
<evidence type="ECO:0000256" key="1">
    <source>
        <dbReference type="SAM" id="MobiDB-lite"/>
    </source>
</evidence>
<dbReference type="Pfam" id="PF00646">
    <property type="entry name" value="F-box"/>
    <property type="match status" value="1"/>
</dbReference>
<dbReference type="OrthoDB" id="617321at2759"/>
<organism evidence="3 4">
    <name type="scientific">Digitaria exilis</name>
    <dbReference type="NCBI Taxonomy" id="1010633"/>
    <lineage>
        <taxon>Eukaryota</taxon>
        <taxon>Viridiplantae</taxon>
        <taxon>Streptophyta</taxon>
        <taxon>Embryophyta</taxon>
        <taxon>Tracheophyta</taxon>
        <taxon>Spermatophyta</taxon>
        <taxon>Magnoliopsida</taxon>
        <taxon>Liliopsida</taxon>
        <taxon>Poales</taxon>
        <taxon>Poaceae</taxon>
        <taxon>PACMAD clade</taxon>
        <taxon>Panicoideae</taxon>
        <taxon>Panicodae</taxon>
        <taxon>Paniceae</taxon>
        <taxon>Anthephorinae</taxon>
        <taxon>Digitaria</taxon>
    </lineage>
</organism>
<dbReference type="PROSITE" id="PS50181">
    <property type="entry name" value="FBOX"/>
    <property type="match status" value="1"/>
</dbReference>
<dbReference type="PANTHER" id="PTHR35545">
    <property type="entry name" value="F-BOX DOMAIN-CONTAINING PROTEIN"/>
    <property type="match status" value="1"/>
</dbReference>
<dbReference type="SUPFAM" id="SSF81383">
    <property type="entry name" value="F-box domain"/>
    <property type="match status" value="1"/>
</dbReference>
<dbReference type="EMBL" id="JACEFO010001741">
    <property type="protein sequence ID" value="KAF8713479.1"/>
    <property type="molecule type" value="Genomic_DNA"/>
</dbReference>
<dbReference type="Proteomes" id="UP000636709">
    <property type="component" value="Unassembled WGS sequence"/>
</dbReference>
<name>A0A835BW67_9POAL</name>
<evidence type="ECO:0000313" key="4">
    <source>
        <dbReference type="Proteomes" id="UP000636709"/>
    </source>
</evidence>
<proteinExistence type="predicted"/>
<feature type="compositionally biased region" description="Basic residues" evidence="1">
    <location>
        <begin position="22"/>
        <end position="32"/>
    </location>
</feature>
<dbReference type="Gene3D" id="1.20.1280.50">
    <property type="match status" value="1"/>
</dbReference>
<evidence type="ECO:0000259" key="2">
    <source>
        <dbReference type="PROSITE" id="PS50181"/>
    </source>
</evidence>
<keyword evidence="4" id="KW-1185">Reference proteome</keyword>